<comment type="caution">
    <text evidence="1">The sequence shown here is derived from an EMBL/GenBank/DDBJ whole genome shotgun (WGS) entry which is preliminary data.</text>
</comment>
<name>A0A7J0D6J2_9ERIC</name>
<evidence type="ECO:0000313" key="1">
    <source>
        <dbReference type="EMBL" id="GFS28376.1"/>
    </source>
</evidence>
<dbReference type="EMBL" id="BJWL01000042">
    <property type="protein sequence ID" value="GFS28376.1"/>
    <property type="molecule type" value="Genomic_DNA"/>
</dbReference>
<dbReference type="Proteomes" id="UP000585474">
    <property type="component" value="Unassembled WGS sequence"/>
</dbReference>
<evidence type="ECO:0000313" key="2">
    <source>
        <dbReference type="Proteomes" id="UP000585474"/>
    </source>
</evidence>
<sequence>MVTPCIPGYHLYRAADGSQPPRIPAAPAWDTIPYDEPKPPAALGLVGLFLCCLVEPSGQRAVGTELRGLQWGGGLRRGECYSSNFGVVVRASKEKKKLPDPERKKKSISSAPSVVSKVLVVFRGVSQASYLIHVWAQIFTPPVRPQEGYEWRCMEKDSLIFTTLTSMRCLTRGCEWKMLGWYIFGIKTLHKTTSQVNSKPTLLHDRGMRLWEAPVSIMLLFSTFSKILNDTYSGGGFTGLVFTIYVSALGSPVEAEYDWRLPGSMLR</sequence>
<keyword evidence="2" id="KW-1185">Reference proteome</keyword>
<protein>
    <submittedName>
        <fullName evidence="1">Uncharacterized protein</fullName>
    </submittedName>
</protein>
<organism evidence="1 2">
    <name type="scientific">Actinidia rufa</name>
    <dbReference type="NCBI Taxonomy" id="165716"/>
    <lineage>
        <taxon>Eukaryota</taxon>
        <taxon>Viridiplantae</taxon>
        <taxon>Streptophyta</taxon>
        <taxon>Embryophyta</taxon>
        <taxon>Tracheophyta</taxon>
        <taxon>Spermatophyta</taxon>
        <taxon>Magnoliopsida</taxon>
        <taxon>eudicotyledons</taxon>
        <taxon>Gunneridae</taxon>
        <taxon>Pentapetalae</taxon>
        <taxon>asterids</taxon>
        <taxon>Ericales</taxon>
        <taxon>Actinidiaceae</taxon>
        <taxon>Actinidia</taxon>
    </lineage>
</organism>
<dbReference type="AlphaFoldDB" id="A0A7J0D6J2"/>
<proteinExistence type="predicted"/>
<gene>
    <name evidence="1" type="ORF">Acr_00g0001400</name>
</gene>
<accession>A0A7J0D6J2</accession>
<reference evidence="2" key="1">
    <citation type="submission" date="2019-07" db="EMBL/GenBank/DDBJ databases">
        <title>De Novo Assembly of kiwifruit Actinidia rufa.</title>
        <authorList>
            <person name="Sugita-Konishi S."/>
            <person name="Sato K."/>
            <person name="Mori E."/>
            <person name="Abe Y."/>
            <person name="Kisaki G."/>
            <person name="Hamano K."/>
            <person name="Suezawa K."/>
            <person name="Otani M."/>
            <person name="Fukuda T."/>
            <person name="Manabe T."/>
            <person name="Gomi K."/>
            <person name="Tabuchi M."/>
            <person name="Akimitsu K."/>
            <person name="Kataoka I."/>
        </authorList>
    </citation>
    <scope>NUCLEOTIDE SEQUENCE [LARGE SCALE GENOMIC DNA]</scope>
    <source>
        <strain evidence="2">cv. Fuchu</strain>
    </source>
</reference>